<evidence type="ECO:0000256" key="6">
    <source>
        <dbReference type="ARBA" id="ARBA00022748"/>
    </source>
</evidence>
<feature type="transmembrane region" description="Helical" evidence="9">
    <location>
        <begin position="66"/>
        <end position="84"/>
    </location>
</feature>
<name>A0A7I9VPT6_9BACT</name>
<gene>
    <name evidence="11" type="ORF">AMYX_27180</name>
</gene>
<feature type="transmembrane region" description="Helical" evidence="9">
    <location>
        <begin position="37"/>
        <end position="60"/>
    </location>
</feature>
<dbReference type="GO" id="GO:0017004">
    <property type="term" value="P:cytochrome complex assembly"/>
    <property type="evidence" value="ECO:0007669"/>
    <property type="project" value="UniProtKB-KW"/>
</dbReference>
<evidence type="ECO:0000256" key="5">
    <source>
        <dbReference type="ARBA" id="ARBA00022692"/>
    </source>
</evidence>
<feature type="transmembrane region" description="Helical" evidence="9">
    <location>
        <begin position="6"/>
        <end position="25"/>
    </location>
</feature>
<feature type="transmembrane region" description="Helical" evidence="9">
    <location>
        <begin position="93"/>
        <end position="113"/>
    </location>
</feature>
<sequence length="276" mass="29504">MSIHVLRLAAALYAAGAAAYILFFARPRHLRAASTGYALVAVAFAVHAVSIGLACGEFGGREFFNLRGGFGLLGWLAAGAFLLLQRFWRLPSVGAFITPLVLMSVLPGVFGLGPNARGPVPAIIRLPSLKVHIFSAAGGVVLFAFAFAVALMYLLQEREVKGKRFGALFSRLPSLDALDRLNQRLVRGGFAVYSVALVTGALVAKNAWGSFWTWDPQQVAALVVWLLYGGMVQLRHLGVHGRRYALLTLAGFALVIGSMIAMGAVPNVTRHGGNFQ</sequence>
<organism evidence="11 12">
    <name type="scientific">Anaeromyxobacter diazotrophicus</name>
    <dbReference type="NCBI Taxonomy" id="2590199"/>
    <lineage>
        <taxon>Bacteria</taxon>
        <taxon>Pseudomonadati</taxon>
        <taxon>Myxococcota</taxon>
        <taxon>Myxococcia</taxon>
        <taxon>Myxococcales</taxon>
        <taxon>Cystobacterineae</taxon>
        <taxon>Anaeromyxobacteraceae</taxon>
        <taxon>Anaeromyxobacter</taxon>
    </lineage>
</organism>
<evidence type="ECO:0000256" key="3">
    <source>
        <dbReference type="ARBA" id="ARBA00005840"/>
    </source>
</evidence>
<comment type="subcellular location">
    <subcellularLocation>
        <location evidence="2">Membrane</location>
        <topology evidence="2">Multi-pass membrane protein</topology>
    </subcellularLocation>
</comment>
<comment type="similarity">
    <text evidence="3">Belongs to the CcmC/CycZ/HelC family.</text>
</comment>
<dbReference type="InterPro" id="IPR045062">
    <property type="entry name" value="Cyt_c_biogenesis_CcsA/CcmC"/>
</dbReference>
<reference evidence="12" key="1">
    <citation type="journal article" date="2020" name="Appl. Environ. Microbiol.">
        <title>Diazotrophic Anaeromyxobacter Isolates from Soils.</title>
        <authorList>
            <person name="Masuda Y."/>
            <person name="Yamanaka H."/>
            <person name="Xu Z.X."/>
            <person name="Shiratori Y."/>
            <person name="Aono T."/>
            <person name="Amachi S."/>
            <person name="Senoo K."/>
            <person name="Itoh H."/>
        </authorList>
    </citation>
    <scope>NUCLEOTIDE SEQUENCE [LARGE SCALE GENOMIC DNA]</scope>
    <source>
        <strain evidence="12">R267</strain>
    </source>
</reference>
<dbReference type="PANTHER" id="PTHR30071:SF1">
    <property type="entry name" value="CYTOCHROME B_B6 PROTEIN-RELATED"/>
    <property type="match status" value="1"/>
</dbReference>
<dbReference type="Proteomes" id="UP000503640">
    <property type="component" value="Unassembled WGS sequence"/>
</dbReference>
<feature type="transmembrane region" description="Helical" evidence="9">
    <location>
        <begin position="133"/>
        <end position="155"/>
    </location>
</feature>
<dbReference type="GO" id="GO:0015232">
    <property type="term" value="F:heme transmembrane transporter activity"/>
    <property type="evidence" value="ECO:0007669"/>
    <property type="project" value="InterPro"/>
</dbReference>
<dbReference type="EMBL" id="BJTG01000006">
    <property type="protein sequence ID" value="GEJ57977.1"/>
    <property type="molecule type" value="Genomic_DNA"/>
</dbReference>
<feature type="transmembrane region" description="Helical" evidence="9">
    <location>
        <begin position="244"/>
        <end position="265"/>
    </location>
</feature>
<dbReference type="InterPro" id="IPR003557">
    <property type="entry name" value="Cyt_c_biogenesis_CcmC"/>
</dbReference>
<dbReference type="GO" id="GO:0005886">
    <property type="term" value="C:plasma membrane"/>
    <property type="evidence" value="ECO:0007669"/>
    <property type="project" value="TreeGrafter"/>
</dbReference>
<dbReference type="AlphaFoldDB" id="A0A7I9VPT6"/>
<dbReference type="InterPro" id="IPR002541">
    <property type="entry name" value="Cyt_c_assembly"/>
</dbReference>
<evidence type="ECO:0000313" key="11">
    <source>
        <dbReference type="EMBL" id="GEJ57977.1"/>
    </source>
</evidence>
<dbReference type="RefSeq" id="WP_176066080.1">
    <property type="nucleotide sequence ID" value="NZ_BJTG01000006.1"/>
</dbReference>
<evidence type="ECO:0000256" key="1">
    <source>
        <dbReference type="ARBA" id="ARBA00002442"/>
    </source>
</evidence>
<evidence type="ECO:0000256" key="9">
    <source>
        <dbReference type="SAM" id="Phobius"/>
    </source>
</evidence>
<comment type="function">
    <text evidence="1">Required for the export of heme to the periplasm for the biogenesis of c-type cytochromes.</text>
</comment>
<evidence type="ECO:0000256" key="8">
    <source>
        <dbReference type="ARBA" id="ARBA00023136"/>
    </source>
</evidence>
<feature type="transmembrane region" description="Helical" evidence="9">
    <location>
        <begin position="214"/>
        <end position="232"/>
    </location>
</feature>
<comment type="caution">
    <text evidence="11">The sequence shown here is derived from an EMBL/GenBank/DDBJ whole genome shotgun (WGS) entry which is preliminary data.</text>
</comment>
<keyword evidence="6" id="KW-0201">Cytochrome c-type biogenesis</keyword>
<evidence type="ECO:0000259" key="10">
    <source>
        <dbReference type="Pfam" id="PF01578"/>
    </source>
</evidence>
<dbReference type="Pfam" id="PF01578">
    <property type="entry name" value="Cytochrom_C_asm"/>
    <property type="match status" value="1"/>
</dbReference>
<evidence type="ECO:0000256" key="2">
    <source>
        <dbReference type="ARBA" id="ARBA00004141"/>
    </source>
</evidence>
<keyword evidence="5 9" id="KW-0812">Transmembrane</keyword>
<keyword evidence="7 9" id="KW-1133">Transmembrane helix</keyword>
<evidence type="ECO:0000256" key="7">
    <source>
        <dbReference type="ARBA" id="ARBA00022989"/>
    </source>
</evidence>
<dbReference type="PANTHER" id="PTHR30071">
    <property type="entry name" value="HEME EXPORTER PROTEIN C"/>
    <property type="match status" value="1"/>
</dbReference>
<keyword evidence="12" id="KW-1185">Reference proteome</keyword>
<keyword evidence="8 9" id="KW-0472">Membrane</keyword>
<proteinExistence type="inferred from homology"/>
<feature type="domain" description="Cytochrome c assembly protein" evidence="10">
    <location>
        <begin position="65"/>
        <end position="255"/>
    </location>
</feature>
<feature type="transmembrane region" description="Helical" evidence="9">
    <location>
        <begin position="190"/>
        <end position="208"/>
    </location>
</feature>
<evidence type="ECO:0000313" key="12">
    <source>
        <dbReference type="Proteomes" id="UP000503640"/>
    </source>
</evidence>
<accession>A0A7I9VPT6</accession>
<evidence type="ECO:0000256" key="4">
    <source>
        <dbReference type="ARBA" id="ARBA00016463"/>
    </source>
</evidence>
<protein>
    <recommendedName>
        <fullName evidence="4">Heme exporter protein C</fullName>
    </recommendedName>
</protein>
<dbReference type="GO" id="GO:0020037">
    <property type="term" value="F:heme binding"/>
    <property type="evidence" value="ECO:0007669"/>
    <property type="project" value="InterPro"/>
</dbReference>
<dbReference type="PRINTS" id="PR01386">
    <property type="entry name" value="CCMCBIOGNSIS"/>
</dbReference>